<name>A0ABQ9VN46_SAGOE</name>
<proteinExistence type="predicted"/>
<evidence type="ECO:0000313" key="1">
    <source>
        <dbReference type="EMBL" id="KAK2110801.1"/>
    </source>
</evidence>
<comment type="caution">
    <text evidence="1">The sequence shown here is derived from an EMBL/GenBank/DDBJ whole genome shotgun (WGS) entry which is preliminary data.</text>
</comment>
<protein>
    <submittedName>
        <fullName evidence="1">Uncharacterized protein</fullName>
    </submittedName>
</protein>
<gene>
    <name evidence="1" type="ORF">P7K49_010547</name>
</gene>
<dbReference type="EMBL" id="JASSZA010000005">
    <property type="protein sequence ID" value="KAK2110801.1"/>
    <property type="molecule type" value="Genomic_DNA"/>
</dbReference>
<evidence type="ECO:0000313" key="2">
    <source>
        <dbReference type="Proteomes" id="UP001266305"/>
    </source>
</evidence>
<sequence>MPLIFSVWVYFKPEVSRATLLPSLSHLMDEEVMGIDYNDSCVIFGAILKPKFQKQQQQQQQQQHMHWMNFRSWCKCPDSMEALMSEARCPVLESIIHSQPGPVSCHSACPLPGTRNIPASMGTCGWFSEDILSSSGKGIMQFLSGHLVNCLQKVQQLEQENEK</sequence>
<dbReference type="Proteomes" id="UP001266305">
    <property type="component" value="Unassembled WGS sequence"/>
</dbReference>
<reference evidence="1 2" key="1">
    <citation type="submission" date="2023-05" db="EMBL/GenBank/DDBJ databases">
        <title>B98-5 Cell Line De Novo Hybrid Assembly: An Optical Mapping Approach.</title>
        <authorList>
            <person name="Kananen K."/>
            <person name="Auerbach J.A."/>
            <person name="Kautto E."/>
            <person name="Blachly J.S."/>
        </authorList>
    </citation>
    <scope>NUCLEOTIDE SEQUENCE [LARGE SCALE GENOMIC DNA]</scope>
    <source>
        <strain evidence="1">B95-8</strain>
        <tissue evidence="1">Cell line</tissue>
    </source>
</reference>
<organism evidence="1 2">
    <name type="scientific">Saguinus oedipus</name>
    <name type="common">Cotton-top tamarin</name>
    <name type="synonym">Oedipomidas oedipus</name>
    <dbReference type="NCBI Taxonomy" id="9490"/>
    <lineage>
        <taxon>Eukaryota</taxon>
        <taxon>Metazoa</taxon>
        <taxon>Chordata</taxon>
        <taxon>Craniata</taxon>
        <taxon>Vertebrata</taxon>
        <taxon>Euteleostomi</taxon>
        <taxon>Mammalia</taxon>
        <taxon>Eutheria</taxon>
        <taxon>Euarchontoglires</taxon>
        <taxon>Primates</taxon>
        <taxon>Haplorrhini</taxon>
        <taxon>Platyrrhini</taxon>
        <taxon>Cebidae</taxon>
        <taxon>Callitrichinae</taxon>
        <taxon>Saguinus</taxon>
    </lineage>
</organism>
<keyword evidence="2" id="KW-1185">Reference proteome</keyword>
<accession>A0ABQ9VN46</accession>